<reference evidence="4" key="1">
    <citation type="journal article" date="2013" name="Genome Announc.">
        <title>Draft genome sequence of the ascomycete Phaeoacremonium aleophilum strain UCR-PA7, a causal agent of the esca disease complex in grapevines.</title>
        <authorList>
            <person name="Blanco-Ulate B."/>
            <person name="Rolshausen P."/>
            <person name="Cantu D."/>
        </authorList>
    </citation>
    <scope>NUCLEOTIDE SEQUENCE [LARGE SCALE GENOMIC DNA]</scope>
    <source>
        <strain evidence="4">UCR-PA7</strain>
    </source>
</reference>
<dbReference type="KEGG" id="tmn:UCRPA7_1642"/>
<dbReference type="Pfam" id="PF09729">
    <property type="entry name" value="Gti1_Pac2"/>
    <property type="match status" value="1"/>
</dbReference>
<dbReference type="PANTHER" id="PTHR28027:SF2">
    <property type="entry name" value="TRANSCRIPTIONAL REGULATOR MIT1"/>
    <property type="match status" value="1"/>
</dbReference>
<proteinExistence type="inferred from homology"/>
<name>R8BU72_PHAM7</name>
<dbReference type="AlphaFoldDB" id="R8BU72"/>
<dbReference type="PANTHER" id="PTHR28027">
    <property type="entry name" value="TRANSCRIPTIONAL REGULATOR MIT1"/>
    <property type="match status" value="1"/>
</dbReference>
<organism evidence="3 4">
    <name type="scientific">Phaeoacremonium minimum (strain UCR-PA7)</name>
    <name type="common">Esca disease fungus</name>
    <name type="synonym">Togninia minima</name>
    <dbReference type="NCBI Taxonomy" id="1286976"/>
    <lineage>
        <taxon>Eukaryota</taxon>
        <taxon>Fungi</taxon>
        <taxon>Dikarya</taxon>
        <taxon>Ascomycota</taxon>
        <taxon>Pezizomycotina</taxon>
        <taxon>Sordariomycetes</taxon>
        <taxon>Sordariomycetidae</taxon>
        <taxon>Togniniales</taxon>
        <taxon>Togniniaceae</taxon>
        <taxon>Phaeoacremonium</taxon>
    </lineage>
</organism>
<dbReference type="OrthoDB" id="5319641at2759"/>
<gene>
    <name evidence="3" type="ORF">UCRPA7_1642</name>
</gene>
<sequence>MSNSTPPQLQPTFIGHISSTMDALILFEACLSGQRAHVPRRPHDRERDELIRSGHVFIYEENASGIKRWTDGYNWSPSRILGNFLIYRELEKAFPPGEKKRAMKRKKSDSGVAKIPQPGSRATSVVPPAGIDNNANGRDLERSLIGSLVDSYPFKEGGLVKKTISVKWNGVPHHLVSYYSIEDVTNGNLTNPSKHPELSQIIPRSGLISSQDFRVPVDQEDYGYDERTGLITYGIHGLPEYGTPGGSLPRSMSLPTVNMDLNMYGANPHHFGMPPNYQPHLDVPPHLANNHYMHPSPNGYSMDPMRSRSTSMATIPYTPQPVLTITKAPINLLIALQ</sequence>
<dbReference type="eggNOG" id="KOG4476">
    <property type="taxonomic scope" value="Eukaryota"/>
</dbReference>
<accession>R8BU72</accession>
<evidence type="ECO:0000256" key="1">
    <source>
        <dbReference type="ARBA" id="ARBA00008359"/>
    </source>
</evidence>
<evidence type="ECO:0000313" key="3">
    <source>
        <dbReference type="EMBL" id="EOO02840.1"/>
    </source>
</evidence>
<keyword evidence="4" id="KW-1185">Reference proteome</keyword>
<protein>
    <submittedName>
        <fullName evidence="3">Putative gti1 pac2 family protein</fullName>
    </submittedName>
</protein>
<dbReference type="HOGENOM" id="CLU_028895_3_0_1"/>
<dbReference type="GeneID" id="19321811"/>
<dbReference type="GO" id="GO:0003677">
    <property type="term" value="F:DNA binding"/>
    <property type="evidence" value="ECO:0007669"/>
    <property type="project" value="TreeGrafter"/>
</dbReference>
<dbReference type="EMBL" id="KB932897">
    <property type="protein sequence ID" value="EOO02840.1"/>
    <property type="molecule type" value="Genomic_DNA"/>
</dbReference>
<dbReference type="Proteomes" id="UP000014074">
    <property type="component" value="Unassembled WGS sequence"/>
</dbReference>
<evidence type="ECO:0000256" key="2">
    <source>
        <dbReference type="SAM" id="MobiDB-lite"/>
    </source>
</evidence>
<dbReference type="RefSeq" id="XP_007912412.1">
    <property type="nucleotide sequence ID" value="XM_007914221.1"/>
</dbReference>
<dbReference type="InterPro" id="IPR018608">
    <property type="entry name" value="Gti1/Pac2"/>
</dbReference>
<evidence type="ECO:0000313" key="4">
    <source>
        <dbReference type="Proteomes" id="UP000014074"/>
    </source>
</evidence>
<comment type="similarity">
    <text evidence="1">Belongs to the MIT1/WOR1 family.</text>
</comment>
<feature type="region of interest" description="Disordered" evidence="2">
    <location>
        <begin position="104"/>
        <end position="132"/>
    </location>
</feature>